<gene>
    <name evidence="1" type="ORF">WJX84_001360</name>
</gene>
<protein>
    <submittedName>
        <fullName evidence="1">Uncharacterized protein</fullName>
    </submittedName>
</protein>
<dbReference type="EMBL" id="JALJOV010001559">
    <property type="protein sequence ID" value="KAK9846130.1"/>
    <property type="molecule type" value="Genomic_DNA"/>
</dbReference>
<dbReference type="AlphaFoldDB" id="A0AAW1SKQ4"/>
<evidence type="ECO:0000313" key="1">
    <source>
        <dbReference type="EMBL" id="KAK9846130.1"/>
    </source>
</evidence>
<proteinExistence type="predicted"/>
<dbReference type="Proteomes" id="UP001485043">
    <property type="component" value="Unassembled WGS sequence"/>
</dbReference>
<keyword evidence="2" id="KW-1185">Reference proteome</keyword>
<comment type="caution">
    <text evidence="1">The sequence shown here is derived from an EMBL/GenBank/DDBJ whole genome shotgun (WGS) entry which is preliminary data.</text>
</comment>
<name>A0AAW1SKQ4_9CHLO</name>
<accession>A0AAW1SKQ4</accession>
<sequence>MFRTQAIPASQTLLTLTAHISLCQLKASMEVLGCCVMATMRMPPSTCDHTTKLPRDLALERLKELGPVAVVNDWDNQATSRVPLGPSWQSRSQPGWSCGWAVRAYCGGLSSCS</sequence>
<evidence type="ECO:0000313" key="2">
    <source>
        <dbReference type="Proteomes" id="UP001485043"/>
    </source>
</evidence>
<organism evidence="1 2">
    <name type="scientific">Apatococcus fuscideae</name>
    <dbReference type="NCBI Taxonomy" id="2026836"/>
    <lineage>
        <taxon>Eukaryota</taxon>
        <taxon>Viridiplantae</taxon>
        <taxon>Chlorophyta</taxon>
        <taxon>core chlorophytes</taxon>
        <taxon>Trebouxiophyceae</taxon>
        <taxon>Chlorellales</taxon>
        <taxon>Chlorellaceae</taxon>
        <taxon>Apatococcus</taxon>
    </lineage>
</organism>
<reference evidence="1 2" key="1">
    <citation type="journal article" date="2024" name="Nat. Commun.">
        <title>Phylogenomics reveals the evolutionary origins of lichenization in chlorophyte algae.</title>
        <authorList>
            <person name="Puginier C."/>
            <person name="Libourel C."/>
            <person name="Otte J."/>
            <person name="Skaloud P."/>
            <person name="Haon M."/>
            <person name="Grisel S."/>
            <person name="Petersen M."/>
            <person name="Berrin J.G."/>
            <person name="Delaux P.M."/>
            <person name="Dal Grande F."/>
            <person name="Keller J."/>
        </authorList>
    </citation>
    <scope>NUCLEOTIDE SEQUENCE [LARGE SCALE GENOMIC DNA]</scope>
    <source>
        <strain evidence="1 2">SAG 2523</strain>
    </source>
</reference>